<reference evidence="2 3" key="1">
    <citation type="submission" date="2020-01" db="EMBL/GenBank/DDBJ databases">
        <authorList>
            <person name="Chen S."/>
        </authorList>
    </citation>
    <scope>NUCLEOTIDE SEQUENCE [LARGE SCALE GENOMIC DNA]</scope>
    <source>
        <strain evidence="2 3">GS-10</strain>
    </source>
</reference>
<protein>
    <submittedName>
        <fullName evidence="2">Uncharacterized protein</fullName>
    </submittedName>
</protein>
<organism evidence="2 3">
    <name type="scientific">Thalassovita mangrovi</name>
    <dbReference type="NCBI Taxonomy" id="2692236"/>
    <lineage>
        <taxon>Bacteria</taxon>
        <taxon>Pseudomonadati</taxon>
        <taxon>Pseudomonadota</taxon>
        <taxon>Alphaproteobacteria</taxon>
        <taxon>Rhodobacterales</taxon>
        <taxon>Roseobacteraceae</taxon>
        <taxon>Thalassovita</taxon>
    </lineage>
</organism>
<gene>
    <name evidence="2" type="ORF">GR167_04915</name>
</gene>
<comment type="caution">
    <text evidence="2">The sequence shown here is derived from an EMBL/GenBank/DDBJ whole genome shotgun (WGS) entry which is preliminary data.</text>
</comment>
<name>A0A6L8LFP6_9RHOB</name>
<dbReference type="Proteomes" id="UP000479043">
    <property type="component" value="Unassembled WGS sequence"/>
</dbReference>
<evidence type="ECO:0000313" key="2">
    <source>
        <dbReference type="EMBL" id="MYM54635.1"/>
    </source>
</evidence>
<sequence length="168" mass="17654">MRYVGKGPLRAIAPRLLGCFLALSLAPAAMAQDTGAETPGLLPGMNRETLVDPATFDISGGWEYTSEWGAGLIDIYQSGGSIVLELVSGSTCDPAEMCTLTGGIEDKALIVSVTAAVPQGGSATSSFVIYFESENVAAGMGTSVWRGEGHEMRWDYLINMQRPGTGED</sequence>
<feature type="chain" id="PRO_5026934160" evidence="1">
    <location>
        <begin position="32"/>
        <end position="168"/>
    </location>
</feature>
<keyword evidence="3" id="KW-1185">Reference proteome</keyword>
<dbReference type="AlphaFoldDB" id="A0A6L8LFP6"/>
<evidence type="ECO:0000313" key="3">
    <source>
        <dbReference type="Proteomes" id="UP000479043"/>
    </source>
</evidence>
<dbReference type="EMBL" id="WWEN01000002">
    <property type="protein sequence ID" value="MYM54635.1"/>
    <property type="molecule type" value="Genomic_DNA"/>
</dbReference>
<proteinExistence type="predicted"/>
<evidence type="ECO:0000256" key="1">
    <source>
        <dbReference type="SAM" id="SignalP"/>
    </source>
</evidence>
<dbReference type="RefSeq" id="WP_160972317.1">
    <property type="nucleotide sequence ID" value="NZ_WWEN01000002.1"/>
</dbReference>
<keyword evidence="1" id="KW-0732">Signal</keyword>
<accession>A0A6L8LFP6</accession>
<feature type="signal peptide" evidence="1">
    <location>
        <begin position="1"/>
        <end position="31"/>
    </location>
</feature>